<dbReference type="GO" id="GO:0006096">
    <property type="term" value="P:glycolytic process"/>
    <property type="evidence" value="ECO:0007669"/>
    <property type="project" value="UniProtKB-UniRule"/>
</dbReference>
<feature type="binding site" evidence="13 14">
    <location>
        <begin position="60"/>
        <end position="63"/>
    </location>
    <ligand>
        <name>substrate</name>
    </ligand>
</feature>
<feature type="binding site" evidence="14">
    <location>
        <position position="119"/>
    </location>
    <ligand>
        <name>(2R)-3-phosphoglycerate</name>
        <dbReference type="ChEBI" id="CHEBI:58272"/>
    </ligand>
</feature>
<dbReference type="PRINTS" id="PR00477">
    <property type="entry name" value="PHGLYCKINASE"/>
</dbReference>
<name>A0A0G0W810_UNCC2</name>
<dbReference type="PIRSF" id="PIRSF000724">
    <property type="entry name" value="Pgk"/>
    <property type="match status" value="1"/>
</dbReference>
<dbReference type="InterPro" id="IPR015911">
    <property type="entry name" value="Phosphoglycerate_kinase_CS"/>
</dbReference>
<feature type="binding site" evidence="13 14">
    <location>
        <begin position="22"/>
        <end position="24"/>
    </location>
    <ligand>
        <name>substrate</name>
    </ligand>
</feature>
<dbReference type="FunFam" id="3.40.50.1260:FF:000031">
    <property type="entry name" value="Phosphoglycerate kinase 1"/>
    <property type="match status" value="1"/>
</dbReference>
<evidence type="ECO:0000256" key="13">
    <source>
        <dbReference type="HAMAP-Rule" id="MF_00145"/>
    </source>
</evidence>
<evidence type="ECO:0000256" key="1">
    <source>
        <dbReference type="ARBA" id="ARBA00000642"/>
    </source>
</evidence>
<comment type="subcellular location">
    <subcellularLocation>
        <location evidence="13">Cytoplasm</location>
    </subcellularLocation>
</comment>
<dbReference type="UniPathway" id="UPA00109">
    <property type="reaction ID" value="UER00185"/>
</dbReference>
<dbReference type="Pfam" id="PF00162">
    <property type="entry name" value="PGK"/>
    <property type="match status" value="1"/>
</dbReference>
<dbReference type="PATRIC" id="fig|1618344.3.peg.829"/>
<evidence type="ECO:0000256" key="4">
    <source>
        <dbReference type="ARBA" id="ARBA00011245"/>
    </source>
</evidence>
<dbReference type="PROSITE" id="PS00111">
    <property type="entry name" value="PGLYCERATE_KINASE"/>
    <property type="match status" value="1"/>
</dbReference>
<dbReference type="GO" id="GO:0043531">
    <property type="term" value="F:ADP binding"/>
    <property type="evidence" value="ECO:0007669"/>
    <property type="project" value="TreeGrafter"/>
</dbReference>
<evidence type="ECO:0000256" key="2">
    <source>
        <dbReference type="ARBA" id="ARBA00004838"/>
    </source>
</evidence>
<comment type="pathway">
    <text evidence="2 13">Carbohydrate degradation; glycolysis; pyruvate from D-glyceraldehyde 3-phosphate: step 2/5.</text>
</comment>
<feature type="binding site" evidence="14">
    <location>
        <position position="37"/>
    </location>
    <ligand>
        <name>(2R)-3-phosphoglycerate</name>
        <dbReference type="ChEBI" id="CHEBI:58272"/>
    </ligand>
</feature>
<keyword evidence="10 13" id="KW-0418">Kinase</keyword>
<dbReference type="HAMAP" id="MF_00145">
    <property type="entry name" value="Phosphoglyc_kinase"/>
    <property type="match status" value="1"/>
</dbReference>
<dbReference type="InterPro" id="IPR036043">
    <property type="entry name" value="Phosphoglycerate_kinase_sf"/>
</dbReference>
<evidence type="ECO:0000256" key="8">
    <source>
        <dbReference type="ARBA" id="ARBA00022679"/>
    </source>
</evidence>
<keyword evidence="12 13" id="KW-0324">Glycolysis</keyword>
<dbReference type="PANTHER" id="PTHR11406">
    <property type="entry name" value="PHOSPHOGLYCERATE KINASE"/>
    <property type="match status" value="1"/>
</dbReference>
<feature type="binding site" evidence="13 15">
    <location>
        <position position="324"/>
    </location>
    <ligand>
        <name>ATP</name>
        <dbReference type="ChEBI" id="CHEBI:30616"/>
    </ligand>
</feature>
<evidence type="ECO:0000256" key="6">
    <source>
        <dbReference type="ARBA" id="ARBA00016471"/>
    </source>
</evidence>
<sequence length="390" mass="42745">MRLLTDINDYDLKNARVLVRVDYNVPLENGKIEDDTRIKASLDTINYLREKGAKVILLSHLGRPDGKPDSKFSLLPITKHLESLLNHPISFAPDILSKETEKMVGDMDNGDVLILENLRFYLEEEANDEEFAKKIAPLGNIYVNDAFSVSHRAHASVDAVPKLMDSYAGFQLRKEVEALSKVTKNPKTPVVAIIGGKKVSDKIRVLENMLKFVDVILVGGGSADVFLAGEGYNIGKSFAEEDWEEFSDNLMYEAEQKGIQVLIPDDVFVVKEAKENAPKILKDVADLEDDDIIVDIGVETIEKFIEPIKFAGTIVWNGPLGYFEIGGDRGNHAIAKAVAESGAYSVIGGGETISSIPENLKENFSYISTAGGATLDFLAGERLPGVEAVS</sequence>
<dbReference type="Gene3D" id="3.40.50.1260">
    <property type="entry name" value="Phosphoglycerate kinase, N-terminal domain"/>
    <property type="match status" value="2"/>
</dbReference>
<comment type="similarity">
    <text evidence="3 13 16">Belongs to the phosphoglycerate kinase family.</text>
</comment>
<comment type="subunit">
    <text evidence="4 13">Monomer.</text>
</comment>
<evidence type="ECO:0000256" key="12">
    <source>
        <dbReference type="ARBA" id="ARBA00023152"/>
    </source>
</evidence>
<protein>
    <recommendedName>
        <fullName evidence="6 13">Phosphoglycerate kinase</fullName>
        <ecNumber evidence="5 13">2.7.2.3</ecNumber>
    </recommendedName>
</protein>
<evidence type="ECO:0000256" key="16">
    <source>
        <dbReference type="RuleBase" id="RU000532"/>
    </source>
</evidence>
<dbReference type="Proteomes" id="UP000033869">
    <property type="component" value="Unassembled WGS sequence"/>
</dbReference>
<evidence type="ECO:0000256" key="5">
    <source>
        <dbReference type="ARBA" id="ARBA00013061"/>
    </source>
</evidence>
<dbReference type="PANTHER" id="PTHR11406:SF23">
    <property type="entry name" value="PHOSPHOGLYCERATE KINASE 1, CHLOROPLASTIC-RELATED"/>
    <property type="match status" value="1"/>
</dbReference>
<gene>
    <name evidence="13" type="primary">pgk</name>
    <name evidence="17" type="ORF">UU65_C0003G0170</name>
</gene>
<dbReference type="FunFam" id="3.40.50.1260:FF:000006">
    <property type="entry name" value="Phosphoglycerate kinase"/>
    <property type="match status" value="1"/>
</dbReference>
<dbReference type="EMBL" id="LCBL01000003">
    <property type="protein sequence ID" value="KKS09115.1"/>
    <property type="molecule type" value="Genomic_DNA"/>
</dbReference>
<keyword evidence="8 13" id="KW-0808">Transferase</keyword>
<feature type="binding site" evidence="13">
    <location>
        <position position="119"/>
    </location>
    <ligand>
        <name>substrate</name>
    </ligand>
</feature>
<feature type="binding site" evidence="14">
    <location>
        <position position="152"/>
    </location>
    <ligand>
        <name>(2R)-3-phosphoglycerate</name>
        <dbReference type="ChEBI" id="CHEBI:58272"/>
    </ligand>
</feature>
<evidence type="ECO:0000256" key="11">
    <source>
        <dbReference type="ARBA" id="ARBA00022840"/>
    </source>
</evidence>
<evidence type="ECO:0000256" key="14">
    <source>
        <dbReference type="PIRSR" id="PIRSR000724-1"/>
    </source>
</evidence>
<accession>A0A0G0W810</accession>
<evidence type="ECO:0000256" key="15">
    <source>
        <dbReference type="PIRSR" id="PIRSR000724-2"/>
    </source>
</evidence>
<dbReference type="GO" id="GO:0005524">
    <property type="term" value="F:ATP binding"/>
    <property type="evidence" value="ECO:0007669"/>
    <property type="project" value="UniProtKB-KW"/>
</dbReference>
<proteinExistence type="inferred from homology"/>
<evidence type="ECO:0000256" key="9">
    <source>
        <dbReference type="ARBA" id="ARBA00022741"/>
    </source>
</evidence>
<evidence type="ECO:0000313" key="18">
    <source>
        <dbReference type="Proteomes" id="UP000033869"/>
    </source>
</evidence>
<dbReference type="GO" id="GO:0005829">
    <property type="term" value="C:cytosol"/>
    <property type="evidence" value="ECO:0007669"/>
    <property type="project" value="TreeGrafter"/>
</dbReference>
<dbReference type="GO" id="GO:0006094">
    <property type="term" value="P:gluconeogenesis"/>
    <property type="evidence" value="ECO:0007669"/>
    <property type="project" value="TreeGrafter"/>
</dbReference>
<feature type="binding site" evidence="13">
    <location>
        <begin position="349"/>
        <end position="352"/>
    </location>
    <ligand>
        <name>ATP</name>
        <dbReference type="ChEBI" id="CHEBI:30616"/>
    </ligand>
</feature>
<organism evidence="17 18">
    <name type="scientific">candidate division CPR2 bacterium GW2011_GWC1_41_48</name>
    <dbReference type="NCBI Taxonomy" id="1618344"/>
    <lineage>
        <taxon>Bacteria</taxon>
        <taxon>Bacteria division CPR2</taxon>
    </lineage>
</organism>
<feature type="binding site" evidence="13 15">
    <location>
        <position position="202"/>
    </location>
    <ligand>
        <name>ATP</name>
        <dbReference type="ChEBI" id="CHEBI:30616"/>
    </ligand>
</feature>
<feature type="binding site" evidence="13">
    <location>
        <position position="152"/>
    </location>
    <ligand>
        <name>substrate</name>
    </ligand>
</feature>
<dbReference type="EC" id="2.7.2.3" evidence="5 13"/>
<comment type="catalytic activity">
    <reaction evidence="1 13 16">
        <text>(2R)-3-phosphoglycerate + ATP = (2R)-3-phospho-glyceroyl phosphate + ADP</text>
        <dbReference type="Rhea" id="RHEA:14801"/>
        <dbReference type="ChEBI" id="CHEBI:30616"/>
        <dbReference type="ChEBI" id="CHEBI:57604"/>
        <dbReference type="ChEBI" id="CHEBI:58272"/>
        <dbReference type="ChEBI" id="CHEBI:456216"/>
        <dbReference type="EC" id="2.7.2.3"/>
    </reaction>
</comment>
<evidence type="ECO:0000256" key="7">
    <source>
        <dbReference type="ARBA" id="ARBA00022490"/>
    </source>
</evidence>
<dbReference type="AlphaFoldDB" id="A0A0G0W810"/>
<dbReference type="SUPFAM" id="SSF53748">
    <property type="entry name" value="Phosphoglycerate kinase"/>
    <property type="match status" value="1"/>
</dbReference>
<keyword evidence="7 13" id="KW-0963">Cytoplasm</keyword>
<comment type="caution">
    <text evidence="13">Lacks conserved residue(s) required for the propagation of feature annotation.</text>
</comment>
<keyword evidence="11 13" id="KW-0067">ATP-binding</keyword>
<dbReference type="InterPro" id="IPR001576">
    <property type="entry name" value="Phosphoglycerate_kinase"/>
</dbReference>
<keyword evidence="9 13" id="KW-0547">Nucleotide-binding</keyword>
<comment type="caution">
    <text evidence="17">The sequence shown here is derived from an EMBL/GenBank/DDBJ whole genome shotgun (WGS) entry which is preliminary data.</text>
</comment>
<dbReference type="GO" id="GO:0004618">
    <property type="term" value="F:phosphoglycerate kinase activity"/>
    <property type="evidence" value="ECO:0007669"/>
    <property type="project" value="UniProtKB-UniRule"/>
</dbReference>
<evidence type="ECO:0000256" key="10">
    <source>
        <dbReference type="ARBA" id="ARBA00022777"/>
    </source>
</evidence>
<evidence type="ECO:0000256" key="3">
    <source>
        <dbReference type="ARBA" id="ARBA00008982"/>
    </source>
</evidence>
<dbReference type="InterPro" id="IPR015824">
    <property type="entry name" value="Phosphoglycerate_kinase_N"/>
</dbReference>
<evidence type="ECO:0000313" key="17">
    <source>
        <dbReference type="EMBL" id="KKS09115.1"/>
    </source>
</evidence>
<feature type="binding site" evidence="13">
    <location>
        <position position="37"/>
    </location>
    <ligand>
        <name>substrate</name>
    </ligand>
</feature>
<reference evidence="17 18" key="1">
    <citation type="journal article" date="2015" name="Nature">
        <title>rRNA introns, odd ribosomes, and small enigmatic genomes across a large radiation of phyla.</title>
        <authorList>
            <person name="Brown C.T."/>
            <person name="Hug L.A."/>
            <person name="Thomas B.C."/>
            <person name="Sharon I."/>
            <person name="Castelle C.J."/>
            <person name="Singh A."/>
            <person name="Wilkins M.J."/>
            <person name="Williams K.H."/>
            <person name="Banfield J.F."/>
        </authorList>
    </citation>
    <scope>NUCLEOTIDE SEQUENCE [LARGE SCALE GENOMIC DNA]</scope>
</reference>